<protein>
    <submittedName>
        <fullName evidence="1">Uncharacterized protein</fullName>
    </submittedName>
</protein>
<dbReference type="Proteomes" id="UP000287651">
    <property type="component" value="Unassembled WGS sequence"/>
</dbReference>
<gene>
    <name evidence="1" type="ORF">B296_00037750</name>
</gene>
<evidence type="ECO:0000313" key="1">
    <source>
        <dbReference type="EMBL" id="RRT69049.1"/>
    </source>
</evidence>
<sequence>MRRKGGQRVDRGLISVLGALKCAIGAFFRWSRGAATAREAVRPFAASLAATNLVEKAYPVPPLDREAVDTSS</sequence>
<reference evidence="1 2" key="1">
    <citation type="journal article" date="2014" name="Agronomy (Basel)">
        <title>A Draft Genome Sequence for Ensete ventricosum, the Drought-Tolerant Tree Against Hunger.</title>
        <authorList>
            <person name="Harrison J."/>
            <person name="Moore K.A."/>
            <person name="Paszkiewicz K."/>
            <person name="Jones T."/>
            <person name="Grant M."/>
            <person name="Ambacheew D."/>
            <person name="Muzemil S."/>
            <person name="Studholme D.J."/>
        </authorList>
    </citation>
    <scope>NUCLEOTIDE SEQUENCE [LARGE SCALE GENOMIC DNA]</scope>
</reference>
<dbReference type="EMBL" id="AMZH03004486">
    <property type="protein sequence ID" value="RRT69049.1"/>
    <property type="molecule type" value="Genomic_DNA"/>
</dbReference>
<organism evidence="1 2">
    <name type="scientific">Ensete ventricosum</name>
    <name type="common">Abyssinian banana</name>
    <name type="synonym">Musa ensete</name>
    <dbReference type="NCBI Taxonomy" id="4639"/>
    <lineage>
        <taxon>Eukaryota</taxon>
        <taxon>Viridiplantae</taxon>
        <taxon>Streptophyta</taxon>
        <taxon>Embryophyta</taxon>
        <taxon>Tracheophyta</taxon>
        <taxon>Spermatophyta</taxon>
        <taxon>Magnoliopsida</taxon>
        <taxon>Liliopsida</taxon>
        <taxon>Zingiberales</taxon>
        <taxon>Musaceae</taxon>
        <taxon>Ensete</taxon>
    </lineage>
</organism>
<dbReference type="AlphaFoldDB" id="A0A426ZYD4"/>
<proteinExistence type="predicted"/>
<comment type="caution">
    <text evidence="1">The sequence shown here is derived from an EMBL/GenBank/DDBJ whole genome shotgun (WGS) entry which is preliminary data.</text>
</comment>
<evidence type="ECO:0000313" key="2">
    <source>
        <dbReference type="Proteomes" id="UP000287651"/>
    </source>
</evidence>
<name>A0A426ZYD4_ENSVE</name>
<accession>A0A426ZYD4</accession>